<dbReference type="InterPro" id="IPR056637">
    <property type="entry name" value="DUF7735"/>
</dbReference>
<accession>A0A4Q4SW02</accession>
<evidence type="ECO:0000256" key="1">
    <source>
        <dbReference type="SAM" id="MobiDB-lite"/>
    </source>
</evidence>
<dbReference type="EMBL" id="QJNU01000791">
    <property type="protein sequence ID" value="RYO86087.1"/>
    <property type="molecule type" value="Genomic_DNA"/>
</dbReference>
<dbReference type="OrthoDB" id="5343383at2759"/>
<feature type="compositionally biased region" description="Basic and acidic residues" evidence="1">
    <location>
        <begin position="175"/>
        <end position="187"/>
    </location>
</feature>
<organism evidence="3 4">
    <name type="scientific">Monosporascus ibericus</name>
    <dbReference type="NCBI Taxonomy" id="155417"/>
    <lineage>
        <taxon>Eukaryota</taxon>
        <taxon>Fungi</taxon>
        <taxon>Dikarya</taxon>
        <taxon>Ascomycota</taxon>
        <taxon>Pezizomycotina</taxon>
        <taxon>Sordariomycetes</taxon>
        <taxon>Xylariomycetidae</taxon>
        <taxon>Xylariales</taxon>
        <taxon>Xylariales incertae sedis</taxon>
        <taxon>Monosporascus</taxon>
    </lineage>
</organism>
<comment type="caution">
    <text evidence="3">The sequence shown here is derived from an EMBL/GenBank/DDBJ whole genome shotgun (WGS) entry which is preliminary data.</text>
</comment>
<dbReference type="AlphaFoldDB" id="A0A4Q4SW02"/>
<proteinExistence type="predicted"/>
<dbReference type="Pfam" id="PF24870">
    <property type="entry name" value="DUF7735"/>
    <property type="match status" value="1"/>
</dbReference>
<gene>
    <name evidence="3" type="ORF">DL764_009060</name>
</gene>
<evidence type="ECO:0000259" key="2">
    <source>
        <dbReference type="Pfam" id="PF24870"/>
    </source>
</evidence>
<protein>
    <recommendedName>
        <fullName evidence="2">DUF7735 domain-containing protein</fullName>
    </recommendedName>
</protein>
<evidence type="ECO:0000313" key="4">
    <source>
        <dbReference type="Proteomes" id="UP000293360"/>
    </source>
</evidence>
<name>A0A4Q4SW02_9PEZI</name>
<feature type="domain" description="DUF7735" evidence="2">
    <location>
        <begin position="189"/>
        <end position="273"/>
    </location>
</feature>
<dbReference type="STRING" id="155417.A0A4Q4SW02"/>
<keyword evidence="4" id="KW-1185">Reference proteome</keyword>
<dbReference type="Proteomes" id="UP000293360">
    <property type="component" value="Unassembled WGS sequence"/>
</dbReference>
<sequence length="273" mass="30715">MRAENMHQQRQLTVQPGGAEPMIQGAPWCYFADWQKLGQEANLRQVKGEALRLLLERAGIINDEPPHVVGLTCGGRNNPVILLDTKLGIIHWHECLYEIILAPARELLQGDACDYAPENEAEEFRKLHFIPKNPRWVVDIYTTFPDMAIPVMQDIYRRHGWPDLQRYRSHTQTGADKDRRPGQHSEPGHPWVCATKNMTECFGMPKPTSTLLDAIYAYVDEQLEPCLSTATGRDKLSCSVAESQWCSFSTDEPPGASAAYSSYASAAASWWSA</sequence>
<reference evidence="3 4" key="1">
    <citation type="submission" date="2018-06" db="EMBL/GenBank/DDBJ databases">
        <title>Complete Genomes of Monosporascus.</title>
        <authorList>
            <person name="Robinson A.J."/>
            <person name="Natvig D.O."/>
        </authorList>
    </citation>
    <scope>NUCLEOTIDE SEQUENCE [LARGE SCALE GENOMIC DNA]</scope>
    <source>
        <strain evidence="3 4">CBS 110550</strain>
    </source>
</reference>
<evidence type="ECO:0000313" key="3">
    <source>
        <dbReference type="EMBL" id="RYO86087.1"/>
    </source>
</evidence>
<feature type="region of interest" description="Disordered" evidence="1">
    <location>
        <begin position="170"/>
        <end position="189"/>
    </location>
</feature>